<dbReference type="InterPro" id="IPR019749">
    <property type="entry name" value="Band_41_domain"/>
</dbReference>
<dbReference type="InterPro" id="IPR029071">
    <property type="entry name" value="Ubiquitin-like_domsf"/>
</dbReference>
<dbReference type="InterPro" id="IPR007477">
    <property type="entry name" value="SAB_dom"/>
</dbReference>
<dbReference type="CDD" id="cd14473">
    <property type="entry name" value="FERM_B-lobe"/>
    <property type="match status" value="1"/>
</dbReference>
<dbReference type="SMART" id="SM00295">
    <property type="entry name" value="B41"/>
    <property type="match status" value="1"/>
</dbReference>
<dbReference type="InterPro" id="IPR014847">
    <property type="entry name" value="FA"/>
</dbReference>
<evidence type="ECO:0000256" key="2">
    <source>
        <dbReference type="ARBA" id="ARBA00022490"/>
    </source>
</evidence>
<feature type="region of interest" description="Disordered" evidence="6">
    <location>
        <begin position="677"/>
        <end position="714"/>
    </location>
</feature>
<protein>
    <submittedName>
        <fullName evidence="8">Band 4.1-like protein 3</fullName>
    </submittedName>
</protein>
<evidence type="ECO:0000256" key="5">
    <source>
        <dbReference type="ARBA" id="ARBA00023212"/>
    </source>
</evidence>
<feature type="region of interest" description="Disordered" evidence="6">
    <location>
        <begin position="451"/>
        <end position="549"/>
    </location>
</feature>
<dbReference type="InterPro" id="IPR011993">
    <property type="entry name" value="PH-like_dom_sf"/>
</dbReference>
<keyword evidence="4" id="KW-0009">Actin-binding</keyword>
<dbReference type="InterPro" id="IPR019747">
    <property type="entry name" value="FERM_CS"/>
</dbReference>
<gene>
    <name evidence="8" type="primary">EPB41L3_1</name>
    <name evidence="8" type="ORF">EYF80_001238</name>
</gene>
<feature type="compositionally biased region" description="Acidic residues" evidence="6">
    <location>
        <begin position="682"/>
        <end position="695"/>
    </location>
</feature>
<feature type="region of interest" description="Disordered" evidence="6">
    <location>
        <begin position="1"/>
        <end position="81"/>
    </location>
</feature>
<keyword evidence="9" id="KW-1185">Reference proteome</keyword>
<dbReference type="InterPro" id="IPR000299">
    <property type="entry name" value="FERM_domain"/>
</dbReference>
<feature type="compositionally biased region" description="Basic and acidic residues" evidence="6">
    <location>
        <begin position="9"/>
        <end position="24"/>
    </location>
</feature>
<feature type="compositionally biased region" description="Basic and acidic residues" evidence="6">
    <location>
        <begin position="459"/>
        <end position="477"/>
    </location>
</feature>
<accession>A0A4Z2JDX5</accession>
<dbReference type="PROSITE" id="PS50057">
    <property type="entry name" value="FERM_3"/>
    <property type="match status" value="1"/>
</dbReference>
<comment type="caution">
    <text evidence="8">The sequence shown here is derived from an EMBL/GenBank/DDBJ whole genome shotgun (WGS) entry which is preliminary data.</text>
</comment>
<dbReference type="GO" id="GO:0005856">
    <property type="term" value="C:cytoskeleton"/>
    <property type="evidence" value="ECO:0007669"/>
    <property type="project" value="UniProtKB-SubCell"/>
</dbReference>
<feature type="compositionally biased region" description="Acidic residues" evidence="6">
    <location>
        <begin position="767"/>
        <end position="777"/>
    </location>
</feature>
<dbReference type="InterPro" id="IPR014352">
    <property type="entry name" value="FERM/acyl-CoA-bd_prot_sf"/>
</dbReference>
<dbReference type="InterPro" id="IPR035963">
    <property type="entry name" value="FERM_2"/>
</dbReference>
<name>A0A4Z2JDX5_9TELE</name>
<dbReference type="PANTHER" id="PTHR23280:SF20">
    <property type="entry name" value="BAND 4.1-LIKE PROTEIN 3"/>
    <property type="match status" value="1"/>
</dbReference>
<feature type="domain" description="FERM" evidence="7">
    <location>
        <begin position="89"/>
        <end position="370"/>
    </location>
</feature>
<evidence type="ECO:0000256" key="6">
    <source>
        <dbReference type="SAM" id="MobiDB-lite"/>
    </source>
</evidence>
<dbReference type="GO" id="GO:0030866">
    <property type="term" value="P:cortical actin cytoskeleton organization"/>
    <property type="evidence" value="ECO:0007669"/>
    <property type="project" value="InterPro"/>
</dbReference>
<dbReference type="InterPro" id="IPR019748">
    <property type="entry name" value="FERM_central"/>
</dbReference>
<dbReference type="InterPro" id="IPR018979">
    <property type="entry name" value="FERM_N"/>
</dbReference>
<evidence type="ECO:0000259" key="7">
    <source>
        <dbReference type="PROSITE" id="PS50057"/>
    </source>
</evidence>
<dbReference type="Gene3D" id="2.30.29.30">
    <property type="entry name" value="Pleckstrin-homology domain (PH domain)/Phosphotyrosine-binding domain (PTB)"/>
    <property type="match status" value="1"/>
</dbReference>
<feature type="region of interest" description="Disordered" evidence="6">
    <location>
        <begin position="726"/>
        <end position="782"/>
    </location>
</feature>
<evidence type="ECO:0000256" key="4">
    <source>
        <dbReference type="ARBA" id="ARBA00023203"/>
    </source>
</evidence>
<dbReference type="SUPFAM" id="SSF47031">
    <property type="entry name" value="Second domain of FERM"/>
    <property type="match status" value="1"/>
</dbReference>
<evidence type="ECO:0000313" key="9">
    <source>
        <dbReference type="Proteomes" id="UP000314294"/>
    </source>
</evidence>
<keyword evidence="3" id="KW-0597">Phosphoprotein</keyword>
<dbReference type="OrthoDB" id="6589456at2759"/>
<dbReference type="AlphaFoldDB" id="A0A4Z2JDX5"/>
<dbReference type="PRINTS" id="PR00661">
    <property type="entry name" value="ERMFAMILY"/>
</dbReference>
<dbReference type="CDD" id="cd13184">
    <property type="entry name" value="FERM_C_4_1_family"/>
    <property type="match status" value="1"/>
</dbReference>
<feature type="region of interest" description="Disordered" evidence="6">
    <location>
        <begin position="866"/>
        <end position="943"/>
    </location>
</feature>
<proteinExistence type="predicted"/>
<feature type="compositionally biased region" description="Acidic residues" evidence="6">
    <location>
        <begin position="879"/>
        <end position="896"/>
    </location>
</feature>
<reference evidence="8 9" key="1">
    <citation type="submission" date="2019-03" db="EMBL/GenBank/DDBJ databases">
        <title>First draft genome of Liparis tanakae, snailfish: a comprehensive survey of snailfish specific genes.</title>
        <authorList>
            <person name="Kim W."/>
            <person name="Song I."/>
            <person name="Jeong J.-H."/>
            <person name="Kim D."/>
            <person name="Kim S."/>
            <person name="Ryu S."/>
            <person name="Song J.Y."/>
            <person name="Lee S.K."/>
        </authorList>
    </citation>
    <scope>NUCLEOTIDE SEQUENCE [LARGE SCALE GENOMIC DNA]</scope>
    <source>
        <tissue evidence="8">Muscle</tissue>
    </source>
</reference>
<dbReference type="Gene3D" id="3.10.20.90">
    <property type="entry name" value="Phosphatidylinositol 3-kinase Catalytic Subunit, Chain A, domain 1"/>
    <property type="match status" value="1"/>
</dbReference>
<dbReference type="GO" id="GO:0005886">
    <property type="term" value="C:plasma membrane"/>
    <property type="evidence" value="ECO:0007669"/>
    <property type="project" value="TreeGrafter"/>
</dbReference>
<organism evidence="8 9">
    <name type="scientific">Liparis tanakae</name>
    <name type="common">Tanaka's snailfish</name>
    <dbReference type="NCBI Taxonomy" id="230148"/>
    <lineage>
        <taxon>Eukaryota</taxon>
        <taxon>Metazoa</taxon>
        <taxon>Chordata</taxon>
        <taxon>Craniata</taxon>
        <taxon>Vertebrata</taxon>
        <taxon>Euteleostomi</taxon>
        <taxon>Actinopterygii</taxon>
        <taxon>Neopterygii</taxon>
        <taxon>Teleostei</taxon>
        <taxon>Neoteleostei</taxon>
        <taxon>Acanthomorphata</taxon>
        <taxon>Eupercaria</taxon>
        <taxon>Perciformes</taxon>
        <taxon>Cottioidei</taxon>
        <taxon>Cottales</taxon>
        <taxon>Liparidae</taxon>
        <taxon>Liparis</taxon>
    </lineage>
</organism>
<evidence type="ECO:0000256" key="1">
    <source>
        <dbReference type="ARBA" id="ARBA00004245"/>
    </source>
</evidence>
<feature type="compositionally biased region" description="Basic residues" evidence="6">
    <location>
        <begin position="518"/>
        <end position="531"/>
    </location>
</feature>
<sequence length="965" mass="107351">MTTESGADSEAKQPQENKETEKGKAAAAAAAEPASPQHQPEQLPAAAGHSTPARKEEQEHQEGDGVSHRSSTSRLSRSPLKGVKKTKIMECKVAMLDGSDFTINVEKRARGQVLFDKICDHLNLLEKDYFGITCRDVENQKNWLDPSKELKKQIRTGPWTFGFNVKFYPPDPSQLTEDITRYYLCLQLRDDVVSGRLPCSFATHTVLGSYTVQSELGDYDPEELGSDYISELRFAPNQTKELEEKVMELHKTYKGMTPAEAEIHFLENAKKLSMYGVDLHHAKDSEGVEIMLGVCSSGLLIYRDRLRINRFAWPKILKISYKRNNFYIKIRPGEFEQFESTIGFKLPNHRAAKRLWKVCVEHHTFFRLISPESQPKKFLSLGSKFRYSGRTQAQTRRASSMIIRPAPLFERSSSKRYNMSVSLDGAPIMEDHETLMKDGAAEGATKISTKGDIITMVTTEKKSEEEKAEREDARVDETQEPTGATPPGHDTKCSSHVYTTDPLRSELSLPSSPVSSPKVRRRRRENTRKRASSVSPAKSSAGCRRRQAHADRKAALLDEQVLLLSARKMRLEQGKSRGGTLFSFSLHLPDMSALLDEDGYISFPDMSEMRFLPMCAQNFLPIKSPSLIPCFLFIFFFLLSTSFSVPYALTLSFPLALCLCYLEPKAASLTASIAQGYHDHDSSEEEEESDADDDSEMRTQDISPPEEMVKHQTNISELKRSFLETGESAPGLTEWEKRLSSSPVRSPREEAPMIEPLELQDTKDEPPAGEDPTEEEEPKATEAAGYLVKYVVDSIATDLASSSGPHGISLSTTMDDDVFMDGTLREADEVLERSELKVSPGAVRQEVSQAISDKKGTLIILKEADDKVDAEGRETSAAGDEEEPVVPEEAEAEESETLSASKEKESISEDASVVGEAKTKMQSPKTEIKPDDMTQTKGADSSKKAMASWISEAAKSEVITAAKAV</sequence>
<dbReference type="PRINTS" id="PR00935">
    <property type="entry name" value="BAND41"/>
</dbReference>
<evidence type="ECO:0000256" key="3">
    <source>
        <dbReference type="ARBA" id="ARBA00022553"/>
    </source>
</evidence>
<feature type="compositionally biased region" description="Low complexity" evidence="6">
    <location>
        <begin position="505"/>
        <end position="517"/>
    </location>
</feature>
<dbReference type="GO" id="GO:0031032">
    <property type="term" value="P:actomyosin structure organization"/>
    <property type="evidence" value="ECO:0007669"/>
    <property type="project" value="TreeGrafter"/>
</dbReference>
<dbReference type="FunFam" id="1.20.80.10:FF:000001">
    <property type="entry name" value="Erythrocyte membrane protein band 4.1"/>
    <property type="match status" value="1"/>
</dbReference>
<feature type="compositionally biased region" description="Basic and acidic residues" evidence="6">
    <location>
        <begin position="53"/>
        <end position="67"/>
    </location>
</feature>
<dbReference type="Pfam" id="PF09379">
    <property type="entry name" value="FERM_N"/>
    <property type="match status" value="1"/>
</dbReference>
<dbReference type="PROSITE" id="PS00661">
    <property type="entry name" value="FERM_2"/>
    <property type="match status" value="1"/>
</dbReference>
<dbReference type="Gene3D" id="1.20.80.10">
    <property type="match status" value="1"/>
</dbReference>
<keyword evidence="2" id="KW-0963">Cytoplasm</keyword>
<dbReference type="PROSITE" id="PS00660">
    <property type="entry name" value="FERM_1"/>
    <property type="match status" value="1"/>
</dbReference>
<dbReference type="Pfam" id="PF09380">
    <property type="entry name" value="FERM_C"/>
    <property type="match status" value="1"/>
</dbReference>
<dbReference type="SMART" id="SM01195">
    <property type="entry name" value="FA"/>
    <property type="match status" value="1"/>
</dbReference>
<dbReference type="Proteomes" id="UP000314294">
    <property type="component" value="Unassembled WGS sequence"/>
</dbReference>
<dbReference type="FunFam" id="2.30.29.30:FF:000001">
    <property type="entry name" value="Erythrocyte membrane protein band 4.1"/>
    <property type="match status" value="1"/>
</dbReference>
<dbReference type="EMBL" id="SRLO01000005">
    <property type="protein sequence ID" value="TNN88456.1"/>
    <property type="molecule type" value="Genomic_DNA"/>
</dbReference>
<dbReference type="PANTHER" id="PTHR23280">
    <property type="entry name" value="4.1 G PROTEIN"/>
    <property type="match status" value="1"/>
</dbReference>
<dbReference type="Pfam" id="PF04382">
    <property type="entry name" value="SAB"/>
    <property type="match status" value="1"/>
</dbReference>
<comment type="subcellular location">
    <subcellularLocation>
        <location evidence="1">Cytoplasm</location>
        <location evidence="1">Cytoskeleton</location>
    </subcellularLocation>
</comment>
<dbReference type="PIRSF" id="PIRSF002304">
    <property type="entry name" value="Membrane_skeletal_4_1"/>
    <property type="match status" value="1"/>
</dbReference>
<evidence type="ECO:0000313" key="8">
    <source>
        <dbReference type="EMBL" id="TNN88456.1"/>
    </source>
</evidence>
<dbReference type="GO" id="GO:0003779">
    <property type="term" value="F:actin binding"/>
    <property type="evidence" value="ECO:0007669"/>
    <property type="project" value="UniProtKB-KW"/>
</dbReference>
<dbReference type="InterPro" id="IPR018980">
    <property type="entry name" value="FERM_PH-like_C"/>
</dbReference>
<dbReference type="SUPFAM" id="SSF54236">
    <property type="entry name" value="Ubiquitin-like"/>
    <property type="match status" value="1"/>
</dbReference>
<dbReference type="SMART" id="SM01196">
    <property type="entry name" value="FERM_C"/>
    <property type="match status" value="1"/>
</dbReference>
<dbReference type="Pfam" id="PF08736">
    <property type="entry name" value="FA"/>
    <property type="match status" value="1"/>
</dbReference>
<dbReference type="Pfam" id="PF00373">
    <property type="entry name" value="FERM_M"/>
    <property type="match status" value="1"/>
</dbReference>
<dbReference type="SUPFAM" id="SSF50729">
    <property type="entry name" value="PH domain-like"/>
    <property type="match status" value="1"/>
</dbReference>
<feature type="compositionally biased region" description="Low complexity" evidence="6">
    <location>
        <begin position="68"/>
        <end position="78"/>
    </location>
</feature>
<dbReference type="FunFam" id="3.10.20.90:FF:000002">
    <property type="entry name" value="Erythrocyte protein band 4.1-like 3"/>
    <property type="match status" value="1"/>
</dbReference>
<keyword evidence="5" id="KW-0206">Cytoskeleton</keyword>
<dbReference type="InterPro" id="IPR000798">
    <property type="entry name" value="Ez/rad/moesin-like"/>
</dbReference>